<reference evidence="11" key="1">
    <citation type="submission" date="2016-04" db="EMBL/GenBank/DDBJ databases">
        <authorList>
            <person name="Evans L.H."/>
            <person name="Alamgir A."/>
            <person name="Owens N."/>
            <person name="Weber N.D."/>
            <person name="Virtaneva K."/>
            <person name="Barbian K."/>
            <person name="Babar A."/>
            <person name="Rosenke K."/>
        </authorList>
    </citation>
    <scope>NUCLEOTIDE SEQUENCE</scope>
    <source>
        <strain evidence="11">86-1</strain>
    </source>
</reference>
<dbReference type="InterPro" id="IPR018060">
    <property type="entry name" value="HTH_AraC"/>
</dbReference>
<dbReference type="SMART" id="SM00387">
    <property type="entry name" value="HATPase_c"/>
    <property type="match status" value="1"/>
</dbReference>
<proteinExistence type="predicted"/>
<evidence type="ECO:0000256" key="7">
    <source>
        <dbReference type="SAM" id="Phobius"/>
    </source>
</evidence>
<gene>
    <name evidence="11" type="ORF">KL86DYS1_12111</name>
</gene>
<dbReference type="SUPFAM" id="SSF46689">
    <property type="entry name" value="Homeodomain-like"/>
    <property type="match status" value="1"/>
</dbReference>
<dbReference type="Gene3D" id="1.10.10.60">
    <property type="entry name" value="Homeodomain-like"/>
    <property type="match status" value="1"/>
</dbReference>
<dbReference type="Gene3D" id="1.10.287.130">
    <property type="match status" value="1"/>
</dbReference>
<dbReference type="EMBL" id="FLUM01000001">
    <property type="protein sequence ID" value="SBV98212.1"/>
    <property type="molecule type" value="Genomic_DNA"/>
</dbReference>
<dbReference type="InterPro" id="IPR013783">
    <property type="entry name" value="Ig-like_fold"/>
</dbReference>
<dbReference type="Gene3D" id="3.40.50.2300">
    <property type="match status" value="1"/>
</dbReference>
<dbReference type="PROSITE" id="PS01124">
    <property type="entry name" value="HTH_ARAC_FAMILY_2"/>
    <property type="match status" value="1"/>
</dbReference>
<dbReference type="InterPro" id="IPR011123">
    <property type="entry name" value="Y_Y_Y"/>
</dbReference>
<dbReference type="PANTHER" id="PTHR43547">
    <property type="entry name" value="TWO-COMPONENT HISTIDINE KINASE"/>
    <property type="match status" value="1"/>
</dbReference>
<evidence type="ECO:0000256" key="1">
    <source>
        <dbReference type="ARBA" id="ARBA00000085"/>
    </source>
</evidence>
<dbReference type="Gene3D" id="2.130.10.10">
    <property type="entry name" value="YVTN repeat-like/Quinoprotein amine dehydrogenase"/>
    <property type="match status" value="3"/>
</dbReference>
<dbReference type="SUPFAM" id="SSF52172">
    <property type="entry name" value="CheY-like"/>
    <property type="match status" value="1"/>
</dbReference>
<accession>A0A212JFK0</accession>
<evidence type="ECO:0000256" key="5">
    <source>
        <dbReference type="ARBA" id="ARBA00023163"/>
    </source>
</evidence>
<dbReference type="InterPro" id="IPR015943">
    <property type="entry name" value="WD40/YVTN_repeat-like_dom_sf"/>
</dbReference>
<dbReference type="SMART" id="SM00448">
    <property type="entry name" value="REC"/>
    <property type="match status" value="1"/>
</dbReference>
<dbReference type="InterPro" id="IPR003594">
    <property type="entry name" value="HATPase_dom"/>
</dbReference>
<dbReference type="Pfam" id="PF12833">
    <property type="entry name" value="HTH_18"/>
    <property type="match status" value="1"/>
</dbReference>
<dbReference type="InterPro" id="IPR003661">
    <property type="entry name" value="HisK_dim/P_dom"/>
</dbReference>
<sequence length="1361" mass="157471">MKYNSQFNRLVLFTILIILSNSICAYSLRQYSSKNGLSNSAILSMYQDKGGLMWFGSCEGLNMFDGLNFQVFMPSNEENILSGNIIESILEAEDNTLWIQTNYGLDLLDKQLKTVRTFKEFKGKNWIIKSPANDIFVVKNDNYLYYYVAKENKFHNIYIEDLVFDDILQIVIDKENTLWVFMKNGKYFSYNIHLDENKKPALIKKNYFTNKENIIWCFYEDGIFYFVDDTYALYEFDPISKNKYYIHDISAEVVKYGDISSIIKYKDNYFIGFKNSGLIILQHMPEQKKRFSIYEVDIKSGIFCLMKDKYQDIVWVGTDGQGVYMYYTDSYTIKATLFRDLPHNINNPIRTFYLDDKNTFWIGTKGDGIVSLGGYDIATGSQTTSTHFQTMNSQLKDNSVYTIVPSKKNILWIGSEKGINYYSYKDRKIKNIDVSIDGKPVQYVHSICEFNDSTLWIATVGEGIVKARLGGDNDNPVISNEKLFLFDEGKFSSNYFFTTYKENDSIIWFGNRGYGAYRINNHTEDIETFTFDQNDKNQTLNDIFSILKNKDGYWFGTSYGLARMYDDGKKQTFDKDNGFPNNAIHGILQDYYNNLWLSTNQGLIKFNIAQNTFQTYRQHNELEVTEFSDGAYFKHENTGVLFFGGINGFVTIITNELPKEDYSPPIHFNGLSIFGKENNIFDFLEIDNEDKTLKLNYRQNFFSVSFTAVDYIHGNDYTYFYKLDELSTNWIDNGTSNTAAFTNISPGKYTLLVKYRNNITGKESPVQSLFIDILPPWYLTNIAYLVYAILSLCILFIIIRFSIKWYKMKKDNIIERLNRQQREEIYESKLRFFTNITHELCTPLTLIYGPCEKILSYKNTDNYINKYATLIQHNAEKLNSLISELIEFRRLETGNKTLEIRNLSVSELTRNITDSFVELAEAKGFEYEVRIEENVLWNTDPSCLSKVVTNLISNAFKYTSDNGKIGLELFVKGGKLKIVVSNTGKGIKKENIAKIFDRYTILDNFEEQNKNKVSPRNGLGLAICNNMVKLLEGEINVSSTPNEVTIFTVTLPVLEATDDSSVYDSTELSLIEDPLPVNLENSPIPDDYLLPGYDKEKKTIMIVDDDPSMLWFVTEIFIEQYNVIPINDPKEVIPCLKKSLPDLIISDIMMPDIDGLSLTASIKADKLQNHIPLILLSAKNTEEDQIRGIDSGAEVYITKPFNVKYLEKVVERLIKRKEDLQQYFSSALSSFEVNEGKLTHEEDRRFMEKVYEIIDTNIANPDLSVETISSSLGYSTRQFYRRLKDITPKKTVDIIKEYKLDMVKRLLISTNLSVDEIMDRTGFANRGNFFKIFFQKFETTPKKYREEVRKNAGKSKEGPYC</sequence>
<dbReference type="GO" id="GO:0043565">
    <property type="term" value="F:sequence-specific DNA binding"/>
    <property type="evidence" value="ECO:0007669"/>
    <property type="project" value="InterPro"/>
</dbReference>
<keyword evidence="7" id="KW-1133">Transmembrane helix</keyword>
<dbReference type="Pfam" id="PF00072">
    <property type="entry name" value="Response_reg"/>
    <property type="match status" value="1"/>
</dbReference>
<dbReference type="Gene3D" id="2.60.40.10">
    <property type="entry name" value="Immunoglobulins"/>
    <property type="match status" value="1"/>
</dbReference>
<evidence type="ECO:0000256" key="6">
    <source>
        <dbReference type="PROSITE-ProRule" id="PRU00169"/>
    </source>
</evidence>
<dbReference type="PANTHER" id="PTHR43547:SF2">
    <property type="entry name" value="HYBRID SIGNAL TRANSDUCTION HISTIDINE KINASE C"/>
    <property type="match status" value="1"/>
</dbReference>
<evidence type="ECO:0000313" key="11">
    <source>
        <dbReference type="EMBL" id="SBV98212.1"/>
    </source>
</evidence>
<dbReference type="InterPro" id="IPR036097">
    <property type="entry name" value="HisK_dim/P_sf"/>
</dbReference>
<dbReference type="RefSeq" id="WP_296940665.1">
    <property type="nucleotide sequence ID" value="NZ_LT599032.1"/>
</dbReference>
<dbReference type="Pfam" id="PF07494">
    <property type="entry name" value="Reg_prop"/>
    <property type="match status" value="1"/>
</dbReference>
<dbReference type="SUPFAM" id="SSF55874">
    <property type="entry name" value="ATPase domain of HSP90 chaperone/DNA topoisomerase II/histidine kinase"/>
    <property type="match status" value="1"/>
</dbReference>
<dbReference type="Gene3D" id="3.30.565.10">
    <property type="entry name" value="Histidine kinase-like ATPase, C-terminal domain"/>
    <property type="match status" value="1"/>
</dbReference>
<feature type="modified residue" description="4-aspartylphosphate" evidence="6">
    <location>
        <position position="1147"/>
    </location>
</feature>
<evidence type="ECO:0000256" key="2">
    <source>
        <dbReference type="ARBA" id="ARBA00012438"/>
    </source>
</evidence>
<dbReference type="InterPro" id="IPR001789">
    <property type="entry name" value="Sig_transdc_resp-reg_receiver"/>
</dbReference>
<feature type="domain" description="Response regulatory" evidence="10">
    <location>
        <begin position="1099"/>
        <end position="1214"/>
    </location>
</feature>
<evidence type="ECO:0000256" key="3">
    <source>
        <dbReference type="ARBA" id="ARBA00022553"/>
    </source>
</evidence>
<name>A0A212JFK0_9BACT</name>
<dbReference type="CDD" id="cd17574">
    <property type="entry name" value="REC_OmpR"/>
    <property type="match status" value="1"/>
</dbReference>
<dbReference type="Pfam" id="PF02518">
    <property type="entry name" value="HATPase_c"/>
    <property type="match status" value="1"/>
</dbReference>
<dbReference type="Pfam" id="PF07495">
    <property type="entry name" value="Y_Y_Y"/>
    <property type="match status" value="1"/>
</dbReference>
<evidence type="ECO:0000259" key="9">
    <source>
        <dbReference type="PROSITE" id="PS50109"/>
    </source>
</evidence>
<feature type="domain" description="HTH araC/xylS-type" evidence="8">
    <location>
        <begin position="1248"/>
        <end position="1347"/>
    </location>
</feature>
<organism evidence="11">
    <name type="scientific">uncultured Dysgonomonas sp</name>
    <dbReference type="NCBI Taxonomy" id="206096"/>
    <lineage>
        <taxon>Bacteria</taxon>
        <taxon>Pseudomonadati</taxon>
        <taxon>Bacteroidota</taxon>
        <taxon>Bacteroidia</taxon>
        <taxon>Bacteroidales</taxon>
        <taxon>Dysgonomonadaceae</taxon>
        <taxon>Dysgonomonas</taxon>
        <taxon>environmental samples</taxon>
    </lineage>
</organism>
<dbReference type="PROSITE" id="PS50110">
    <property type="entry name" value="RESPONSE_REGULATORY"/>
    <property type="match status" value="1"/>
</dbReference>
<feature type="domain" description="Histidine kinase" evidence="9">
    <location>
        <begin position="835"/>
        <end position="1055"/>
    </location>
</feature>
<keyword evidence="7" id="KW-0472">Membrane</keyword>
<dbReference type="CDD" id="cd00082">
    <property type="entry name" value="HisKA"/>
    <property type="match status" value="1"/>
</dbReference>
<dbReference type="PROSITE" id="PS50109">
    <property type="entry name" value="HIS_KIN"/>
    <property type="match status" value="1"/>
</dbReference>
<dbReference type="InterPro" id="IPR009057">
    <property type="entry name" value="Homeodomain-like_sf"/>
</dbReference>
<keyword evidence="4" id="KW-0805">Transcription regulation</keyword>
<protein>
    <recommendedName>
        <fullName evidence="2">histidine kinase</fullName>
        <ecNumber evidence="2">2.7.13.3</ecNumber>
    </recommendedName>
</protein>
<dbReference type="InterPro" id="IPR036890">
    <property type="entry name" value="HATPase_C_sf"/>
</dbReference>
<dbReference type="InterPro" id="IPR004358">
    <property type="entry name" value="Sig_transdc_His_kin-like_C"/>
</dbReference>
<dbReference type="SMART" id="SM00342">
    <property type="entry name" value="HTH_ARAC"/>
    <property type="match status" value="1"/>
</dbReference>
<dbReference type="GO" id="GO:0000155">
    <property type="term" value="F:phosphorelay sensor kinase activity"/>
    <property type="evidence" value="ECO:0007669"/>
    <property type="project" value="InterPro"/>
</dbReference>
<dbReference type="SUPFAM" id="SSF63829">
    <property type="entry name" value="Calcium-dependent phosphotriesterase"/>
    <property type="match status" value="1"/>
</dbReference>
<evidence type="ECO:0000256" key="4">
    <source>
        <dbReference type="ARBA" id="ARBA00023015"/>
    </source>
</evidence>
<dbReference type="Pfam" id="PF00512">
    <property type="entry name" value="HisKA"/>
    <property type="match status" value="1"/>
</dbReference>
<keyword evidence="5" id="KW-0804">Transcription</keyword>
<evidence type="ECO:0000259" key="8">
    <source>
        <dbReference type="PROSITE" id="PS01124"/>
    </source>
</evidence>
<dbReference type="SUPFAM" id="SSF47384">
    <property type="entry name" value="Homodimeric domain of signal transducing histidine kinase"/>
    <property type="match status" value="1"/>
</dbReference>
<dbReference type="InterPro" id="IPR005467">
    <property type="entry name" value="His_kinase_dom"/>
</dbReference>
<dbReference type="EC" id="2.7.13.3" evidence="2"/>
<feature type="transmembrane region" description="Helical" evidence="7">
    <location>
        <begin position="777"/>
        <end position="799"/>
    </location>
</feature>
<dbReference type="PRINTS" id="PR00344">
    <property type="entry name" value="BCTRLSENSOR"/>
</dbReference>
<evidence type="ECO:0000259" key="10">
    <source>
        <dbReference type="PROSITE" id="PS50110"/>
    </source>
</evidence>
<keyword evidence="3 6" id="KW-0597">Phosphoprotein</keyword>
<comment type="catalytic activity">
    <reaction evidence="1">
        <text>ATP + protein L-histidine = ADP + protein N-phospho-L-histidine.</text>
        <dbReference type="EC" id="2.7.13.3"/>
    </reaction>
</comment>
<dbReference type="InterPro" id="IPR011110">
    <property type="entry name" value="Reg_prop"/>
</dbReference>
<keyword evidence="7" id="KW-0812">Transmembrane</keyword>
<dbReference type="SMART" id="SM00388">
    <property type="entry name" value="HisKA"/>
    <property type="match status" value="1"/>
</dbReference>
<dbReference type="InterPro" id="IPR011006">
    <property type="entry name" value="CheY-like_superfamily"/>
</dbReference>
<dbReference type="GO" id="GO:0003700">
    <property type="term" value="F:DNA-binding transcription factor activity"/>
    <property type="evidence" value="ECO:0007669"/>
    <property type="project" value="InterPro"/>
</dbReference>